<gene>
    <name evidence="1" type="ORF">MCOR_15451</name>
</gene>
<evidence type="ECO:0000313" key="2">
    <source>
        <dbReference type="Proteomes" id="UP000507470"/>
    </source>
</evidence>
<name>A0A6J8BB94_MYTCO</name>
<dbReference type="EMBL" id="CACVKT020002697">
    <property type="protein sequence ID" value="CAC5379377.1"/>
    <property type="molecule type" value="Genomic_DNA"/>
</dbReference>
<accession>A0A6J8BB94</accession>
<evidence type="ECO:0008006" key="3">
    <source>
        <dbReference type="Google" id="ProtNLM"/>
    </source>
</evidence>
<dbReference type="OrthoDB" id="6095109at2759"/>
<evidence type="ECO:0000313" key="1">
    <source>
        <dbReference type="EMBL" id="CAC5379377.1"/>
    </source>
</evidence>
<sequence length="293" mass="33158">MSVYNCYDCNKVLCEDCSRKHNDENKYQSHLMQLISDSFILNCKFSLDPNSPYYRSISDIKCLPNGEVVVAVLGQPEVMTFSVSGKRRHVIILEECVWKMDVLDKNTVAGFLKNHSVAIVDIQQNHVQYVRGTAEGCRIGSLIYIENQFYVVNTLGIIVIDMSGSVKRRIKLSFTPYVMCYAGDSQRIYCINSDNSELICIDRDGTIVFTFTDPSMTNLKTLTIDNEGNVFVLCRKGDDNSGYVIKVDSNDKSSEVVITNIKMSTYRSCICFHSLTNSVVIGEDDKVNVYKKR</sequence>
<proteinExistence type="predicted"/>
<organism evidence="1 2">
    <name type="scientific">Mytilus coruscus</name>
    <name type="common">Sea mussel</name>
    <dbReference type="NCBI Taxonomy" id="42192"/>
    <lineage>
        <taxon>Eukaryota</taxon>
        <taxon>Metazoa</taxon>
        <taxon>Spiralia</taxon>
        <taxon>Lophotrochozoa</taxon>
        <taxon>Mollusca</taxon>
        <taxon>Bivalvia</taxon>
        <taxon>Autobranchia</taxon>
        <taxon>Pteriomorphia</taxon>
        <taxon>Mytilida</taxon>
        <taxon>Mytiloidea</taxon>
        <taxon>Mytilidae</taxon>
        <taxon>Mytilinae</taxon>
        <taxon>Mytilus</taxon>
    </lineage>
</organism>
<dbReference type="SUPFAM" id="SSF101898">
    <property type="entry name" value="NHL repeat"/>
    <property type="match status" value="1"/>
</dbReference>
<keyword evidence="2" id="KW-1185">Reference proteome</keyword>
<dbReference type="Gene3D" id="2.120.10.30">
    <property type="entry name" value="TolB, C-terminal domain"/>
    <property type="match status" value="1"/>
</dbReference>
<dbReference type="InterPro" id="IPR011042">
    <property type="entry name" value="6-blade_b-propeller_TolB-like"/>
</dbReference>
<reference evidence="1 2" key="1">
    <citation type="submission" date="2020-06" db="EMBL/GenBank/DDBJ databases">
        <authorList>
            <person name="Li R."/>
            <person name="Bekaert M."/>
        </authorList>
    </citation>
    <scope>NUCLEOTIDE SEQUENCE [LARGE SCALE GENOMIC DNA]</scope>
    <source>
        <strain evidence="2">wild</strain>
    </source>
</reference>
<dbReference type="AlphaFoldDB" id="A0A6J8BB94"/>
<dbReference type="Proteomes" id="UP000507470">
    <property type="component" value="Unassembled WGS sequence"/>
</dbReference>
<protein>
    <recommendedName>
        <fullName evidence="3">B box-type domain-containing protein</fullName>
    </recommendedName>
</protein>